<dbReference type="InterPro" id="IPR044772">
    <property type="entry name" value="NO3_transporter"/>
</dbReference>
<dbReference type="OrthoDB" id="434240at2759"/>
<keyword evidence="8" id="KW-1185">Reference proteome</keyword>
<organism evidence="7 8">
    <name type="scientific">Seminavis robusta</name>
    <dbReference type="NCBI Taxonomy" id="568900"/>
    <lineage>
        <taxon>Eukaryota</taxon>
        <taxon>Sar</taxon>
        <taxon>Stramenopiles</taxon>
        <taxon>Ochrophyta</taxon>
        <taxon>Bacillariophyta</taxon>
        <taxon>Bacillariophyceae</taxon>
        <taxon>Bacillariophycidae</taxon>
        <taxon>Naviculales</taxon>
        <taxon>Naviculaceae</taxon>
        <taxon>Seminavis</taxon>
    </lineage>
</organism>
<dbReference type="InterPro" id="IPR036259">
    <property type="entry name" value="MFS_trans_sf"/>
</dbReference>
<keyword evidence="6" id="KW-0732">Signal</keyword>
<dbReference type="GO" id="GO:0016020">
    <property type="term" value="C:membrane"/>
    <property type="evidence" value="ECO:0007669"/>
    <property type="project" value="UniProtKB-SubCell"/>
</dbReference>
<feature type="transmembrane region" description="Helical" evidence="5">
    <location>
        <begin position="337"/>
        <end position="355"/>
    </location>
</feature>
<evidence type="ECO:0000256" key="6">
    <source>
        <dbReference type="SAM" id="SignalP"/>
    </source>
</evidence>
<keyword evidence="4 5" id="KW-0472">Membrane</keyword>
<feature type="transmembrane region" description="Helical" evidence="5">
    <location>
        <begin position="308"/>
        <end position="325"/>
    </location>
</feature>
<dbReference type="Proteomes" id="UP001153069">
    <property type="component" value="Unassembled WGS sequence"/>
</dbReference>
<name>A0A9N8E6H4_9STRA</name>
<evidence type="ECO:0000256" key="5">
    <source>
        <dbReference type="SAM" id="Phobius"/>
    </source>
</evidence>
<keyword evidence="3 5" id="KW-1133">Transmembrane helix</keyword>
<comment type="subcellular location">
    <subcellularLocation>
        <location evidence="1">Membrane</location>
        <topology evidence="1">Multi-pass membrane protein</topology>
    </subcellularLocation>
</comment>
<feature type="transmembrane region" description="Helical" evidence="5">
    <location>
        <begin position="212"/>
        <end position="229"/>
    </location>
</feature>
<feature type="transmembrane region" description="Helical" evidence="5">
    <location>
        <begin position="165"/>
        <end position="192"/>
    </location>
</feature>
<dbReference type="PANTHER" id="PTHR23515">
    <property type="entry name" value="HIGH-AFFINITY NITRATE TRANSPORTER 2.3"/>
    <property type="match status" value="1"/>
</dbReference>
<dbReference type="GO" id="GO:0015112">
    <property type="term" value="F:nitrate transmembrane transporter activity"/>
    <property type="evidence" value="ECO:0007669"/>
    <property type="project" value="InterPro"/>
</dbReference>
<feature type="chain" id="PRO_5040184798" evidence="6">
    <location>
        <begin position="16"/>
        <end position="439"/>
    </location>
</feature>
<dbReference type="AlphaFoldDB" id="A0A9N8E6H4"/>
<feature type="transmembrane region" description="Helical" evidence="5">
    <location>
        <begin position="120"/>
        <end position="144"/>
    </location>
</feature>
<comment type="caution">
    <text evidence="7">The sequence shown here is derived from an EMBL/GenBank/DDBJ whole genome shotgun (WGS) entry which is preliminary data.</text>
</comment>
<proteinExistence type="predicted"/>
<protein>
    <submittedName>
        <fullName evidence="7">Affinity nitrate transporter 2</fullName>
    </submittedName>
</protein>
<dbReference type="EMBL" id="CAICTM010000723">
    <property type="protein sequence ID" value="CAB9515572.1"/>
    <property type="molecule type" value="Genomic_DNA"/>
</dbReference>
<evidence type="ECO:0000256" key="1">
    <source>
        <dbReference type="ARBA" id="ARBA00004141"/>
    </source>
</evidence>
<feature type="signal peptide" evidence="6">
    <location>
        <begin position="1"/>
        <end position="15"/>
    </location>
</feature>
<evidence type="ECO:0000313" key="7">
    <source>
        <dbReference type="EMBL" id="CAB9515572.1"/>
    </source>
</evidence>
<accession>A0A9N8E6H4</accession>
<evidence type="ECO:0000256" key="3">
    <source>
        <dbReference type="ARBA" id="ARBA00022989"/>
    </source>
</evidence>
<evidence type="ECO:0000256" key="4">
    <source>
        <dbReference type="ARBA" id="ARBA00023136"/>
    </source>
</evidence>
<reference evidence="7" key="1">
    <citation type="submission" date="2020-06" db="EMBL/GenBank/DDBJ databases">
        <authorList>
            <consortium name="Plant Systems Biology data submission"/>
        </authorList>
    </citation>
    <scope>NUCLEOTIDE SEQUENCE</scope>
    <source>
        <strain evidence="7">D6</strain>
    </source>
</reference>
<feature type="transmembrane region" description="Helical" evidence="5">
    <location>
        <begin position="87"/>
        <end position="114"/>
    </location>
</feature>
<sequence length="439" mass="47923">MWSMAGSVVLRLALGPLCDQYGGKINCPHQCSRGVCHFGREYWVPDTAQFHHLASLGGMCGWDPRPDTVLDHGTVCTRNLRDYMALVVGWGATGGAMALVFMGYIVFPICLHWLDDNEDLAWRVALLVPAVIALVISCLSYRYADDTPLGSIQQVQKAGLLQARSAADSFGAGAINLNAWLLFFQFAAGLGIELTTESGISAHLAERFDLSLAHASSLASLFGLMNFFARGLGGWISDQMHQRDSLRGRLSVHWTLMVLEAGMILAFCYTTTLPTTLLAMISFAILGQMSLGTCMAIVPYIDPANTGTIGGIVGAGGNVGAIVLSNVFRNAFSDLEAFHVMAVFCIAMSLFTPLIHIRGYRGICLGTEQDGKDASNLQPHHPTEPLQSSLLPLRRLFTTKRDVNHNHAARMPWYHGISTDQRVFLGSAIWMFRYLLPIV</sequence>
<evidence type="ECO:0000256" key="2">
    <source>
        <dbReference type="ARBA" id="ARBA00022692"/>
    </source>
</evidence>
<keyword evidence="2 5" id="KW-0812">Transmembrane</keyword>
<gene>
    <name evidence="7" type="ORF">SEMRO_724_G193190.1</name>
</gene>
<dbReference type="Gene3D" id="1.20.1250.20">
    <property type="entry name" value="MFS general substrate transporter like domains"/>
    <property type="match status" value="1"/>
</dbReference>
<evidence type="ECO:0000313" key="8">
    <source>
        <dbReference type="Proteomes" id="UP001153069"/>
    </source>
</evidence>
<dbReference type="SUPFAM" id="SSF103473">
    <property type="entry name" value="MFS general substrate transporter"/>
    <property type="match status" value="1"/>
</dbReference>